<proteinExistence type="predicted"/>
<comment type="caution">
    <text evidence="6">The sequence shown here is derived from an EMBL/GenBank/DDBJ whole genome shotgun (WGS) entry which is preliminary data.</text>
</comment>
<sequence>MAHMVSVGDNANVAQVSPIPGTVHLIGLDGTILAKHASGSAKEVVLVPPPLSHPDDPLNWSPKRKALPTFCIRLYVLAVGFPCSAIYSIPVPVLMNTGLTLDILNTGTRSGSNCMASVLAGFIAGGQNWEWCAIFCSFVFTVLLLFFFFLEEKNYDRPATSLNTVLDGETDITSAIPHTGSIDEKANRGLAH</sequence>
<dbReference type="PANTHER" id="PTHR23502:SF30">
    <property type="entry name" value="TRANSPORTER, PUTATIVE (AFU_ORTHOLOGUE AFUA_8G04702)-RELATED"/>
    <property type="match status" value="1"/>
</dbReference>
<gene>
    <name evidence="6" type="ORF">BOTCAL_0025g00220</name>
</gene>
<feature type="transmembrane region" description="Helical" evidence="5">
    <location>
        <begin position="70"/>
        <end position="89"/>
    </location>
</feature>
<reference evidence="6 7" key="1">
    <citation type="submission" date="2017-11" db="EMBL/GenBank/DDBJ databases">
        <title>Comparative genomics of Botrytis spp.</title>
        <authorList>
            <person name="Valero-Jimenez C.A."/>
            <person name="Tapia P."/>
            <person name="Veloso J."/>
            <person name="Silva-Moreno E."/>
            <person name="Staats M."/>
            <person name="Valdes J.H."/>
            <person name="Van Kan J.A.L."/>
        </authorList>
    </citation>
    <scope>NUCLEOTIDE SEQUENCE [LARGE SCALE GENOMIC DNA]</scope>
    <source>
        <strain evidence="6 7">MUCL2830</strain>
    </source>
</reference>
<dbReference type="OrthoDB" id="5423731at2759"/>
<evidence type="ECO:0000313" key="6">
    <source>
        <dbReference type="EMBL" id="TEY83163.1"/>
    </source>
</evidence>
<comment type="subcellular location">
    <subcellularLocation>
        <location evidence="1">Membrane</location>
        <topology evidence="1">Multi-pass membrane protein</topology>
    </subcellularLocation>
</comment>
<protein>
    <recommendedName>
        <fullName evidence="8">Major facilitator superfamily (MFS) profile domain-containing protein</fullName>
    </recommendedName>
</protein>
<keyword evidence="7" id="KW-1185">Reference proteome</keyword>
<dbReference type="STRING" id="38488.A0A4Y8DGF0"/>
<dbReference type="PANTHER" id="PTHR23502">
    <property type="entry name" value="MAJOR FACILITATOR SUPERFAMILY"/>
    <property type="match status" value="1"/>
</dbReference>
<accession>A0A4Y8DGF0</accession>
<evidence type="ECO:0000256" key="1">
    <source>
        <dbReference type="ARBA" id="ARBA00004141"/>
    </source>
</evidence>
<name>A0A4Y8DGF0_9HELO</name>
<evidence type="ECO:0000256" key="5">
    <source>
        <dbReference type="SAM" id="Phobius"/>
    </source>
</evidence>
<feature type="transmembrane region" description="Helical" evidence="5">
    <location>
        <begin position="128"/>
        <end position="150"/>
    </location>
</feature>
<evidence type="ECO:0000256" key="4">
    <source>
        <dbReference type="ARBA" id="ARBA00023136"/>
    </source>
</evidence>
<evidence type="ECO:0008006" key="8">
    <source>
        <dbReference type="Google" id="ProtNLM"/>
    </source>
</evidence>
<dbReference type="Proteomes" id="UP000297299">
    <property type="component" value="Unassembled WGS sequence"/>
</dbReference>
<keyword evidence="4 5" id="KW-0472">Membrane</keyword>
<keyword evidence="3 5" id="KW-1133">Transmembrane helix</keyword>
<evidence type="ECO:0000256" key="2">
    <source>
        <dbReference type="ARBA" id="ARBA00022692"/>
    </source>
</evidence>
<evidence type="ECO:0000256" key="3">
    <source>
        <dbReference type="ARBA" id="ARBA00022989"/>
    </source>
</evidence>
<organism evidence="6 7">
    <name type="scientific">Botryotinia calthae</name>
    <dbReference type="NCBI Taxonomy" id="38488"/>
    <lineage>
        <taxon>Eukaryota</taxon>
        <taxon>Fungi</taxon>
        <taxon>Dikarya</taxon>
        <taxon>Ascomycota</taxon>
        <taxon>Pezizomycotina</taxon>
        <taxon>Leotiomycetes</taxon>
        <taxon>Helotiales</taxon>
        <taxon>Sclerotiniaceae</taxon>
        <taxon>Botryotinia</taxon>
    </lineage>
</organism>
<keyword evidence="2 5" id="KW-0812">Transmembrane</keyword>
<evidence type="ECO:0000313" key="7">
    <source>
        <dbReference type="Proteomes" id="UP000297299"/>
    </source>
</evidence>
<dbReference type="GO" id="GO:0005886">
    <property type="term" value="C:plasma membrane"/>
    <property type="evidence" value="ECO:0007669"/>
    <property type="project" value="TreeGrafter"/>
</dbReference>
<dbReference type="EMBL" id="PHWZ01000025">
    <property type="protein sequence ID" value="TEY83163.1"/>
    <property type="molecule type" value="Genomic_DNA"/>
</dbReference>
<dbReference type="AlphaFoldDB" id="A0A4Y8DGF0"/>
<dbReference type="GO" id="GO:0022857">
    <property type="term" value="F:transmembrane transporter activity"/>
    <property type="evidence" value="ECO:0007669"/>
    <property type="project" value="TreeGrafter"/>
</dbReference>